<dbReference type="PANTHER" id="PTHR42886:SF29">
    <property type="entry name" value="PUMMELIG, ISOFORM A"/>
    <property type="match status" value="1"/>
</dbReference>
<evidence type="ECO:0000313" key="4">
    <source>
        <dbReference type="Proteomes" id="UP000828390"/>
    </source>
</evidence>
<reference evidence="3" key="1">
    <citation type="journal article" date="2019" name="bioRxiv">
        <title>The Genome of the Zebra Mussel, Dreissena polymorpha: A Resource for Invasive Species Research.</title>
        <authorList>
            <person name="McCartney M.A."/>
            <person name="Auch B."/>
            <person name="Kono T."/>
            <person name="Mallez S."/>
            <person name="Zhang Y."/>
            <person name="Obille A."/>
            <person name="Becker A."/>
            <person name="Abrahante J.E."/>
            <person name="Garbe J."/>
            <person name="Badalamenti J.P."/>
            <person name="Herman A."/>
            <person name="Mangelson H."/>
            <person name="Liachko I."/>
            <person name="Sullivan S."/>
            <person name="Sone E.D."/>
            <person name="Koren S."/>
            <person name="Silverstein K.A.T."/>
            <person name="Beckman K.B."/>
            <person name="Gohl D.M."/>
        </authorList>
    </citation>
    <scope>NUCLEOTIDE SEQUENCE</scope>
    <source>
        <strain evidence="3">Duluth1</strain>
        <tissue evidence="3">Whole animal</tissue>
    </source>
</reference>
<dbReference type="PANTHER" id="PTHR42886">
    <property type="entry name" value="RE40534P-RELATED"/>
    <property type="match status" value="1"/>
</dbReference>
<evidence type="ECO:0000256" key="1">
    <source>
        <dbReference type="ARBA" id="ARBA00038097"/>
    </source>
</evidence>
<evidence type="ECO:0000259" key="2">
    <source>
        <dbReference type="Pfam" id="PF00561"/>
    </source>
</evidence>
<dbReference type="EMBL" id="JAIWYP010000009">
    <property type="protein sequence ID" value="KAH3777251.1"/>
    <property type="molecule type" value="Genomic_DNA"/>
</dbReference>
<dbReference type="GO" id="GO:0042171">
    <property type="term" value="F:lysophosphatidic acid acyltransferase activity"/>
    <property type="evidence" value="ECO:0007669"/>
    <property type="project" value="TreeGrafter"/>
</dbReference>
<dbReference type="Gene3D" id="3.40.50.1820">
    <property type="entry name" value="alpha/beta hydrolase"/>
    <property type="match status" value="1"/>
</dbReference>
<dbReference type="InterPro" id="IPR029058">
    <property type="entry name" value="AB_hydrolase_fold"/>
</dbReference>
<name>A0A9D4EER8_DREPO</name>
<sequence>MFFCAQARRIFGSHNRIAIYRTSRYIGQLYKGVSGLHERFNWIKWKPTSVYKLEQAESRVLDYIKCSLEKKWVDLPQSQHRIRTIVANKDKPKTPLVMIHGLGGGVGVWVHNIDSLAEKRPVYAFDLLGFGRSSRHEFSHRAQPIEKEFVESIEEWRKEIKIDKMALLGHSLGGYLASAYSIKYPENREQLFLVDPWGFPEESEFETEPFRRVPTVLKEFDRIFMYEILAVFRAAGPLGPRLMKLIFYKIRTKFDKVFDDNTILDYIYHCNAQRPTGEAAFRTLSHAPNYDNAKRPMVYRGKLAEIHKDIPITFINGSHTWLDTTWMDGFQRNGKALDVVVIKDADHHVHADKPVDFNNVINKYLDKMDVDSDGKRKEKLKEEADWKELLLKKCEQLW</sequence>
<evidence type="ECO:0000313" key="3">
    <source>
        <dbReference type="EMBL" id="KAH3777251.1"/>
    </source>
</evidence>
<proteinExistence type="inferred from homology"/>
<comment type="caution">
    <text evidence="3">The sequence shown here is derived from an EMBL/GenBank/DDBJ whole genome shotgun (WGS) entry which is preliminary data.</text>
</comment>
<dbReference type="InterPro" id="IPR000073">
    <property type="entry name" value="AB_hydrolase_1"/>
</dbReference>
<feature type="domain" description="AB hydrolase-1" evidence="2">
    <location>
        <begin position="95"/>
        <end position="354"/>
    </location>
</feature>
<dbReference type="GO" id="GO:0006654">
    <property type="term" value="P:phosphatidic acid biosynthetic process"/>
    <property type="evidence" value="ECO:0007669"/>
    <property type="project" value="TreeGrafter"/>
</dbReference>
<dbReference type="GO" id="GO:0055088">
    <property type="term" value="P:lipid homeostasis"/>
    <property type="evidence" value="ECO:0007669"/>
    <property type="project" value="TreeGrafter"/>
</dbReference>
<keyword evidence="4" id="KW-1185">Reference proteome</keyword>
<comment type="similarity">
    <text evidence="1">Belongs to the peptidase S33 family. ABHD4/ABHD5 subfamily.</text>
</comment>
<dbReference type="GO" id="GO:0052689">
    <property type="term" value="F:carboxylic ester hydrolase activity"/>
    <property type="evidence" value="ECO:0007669"/>
    <property type="project" value="TreeGrafter"/>
</dbReference>
<dbReference type="PRINTS" id="PR00111">
    <property type="entry name" value="ABHYDROLASE"/>
</dbReference>
<organism evidence="3 4">
    <name type="scientific">Dreissena polymorpha</name>
    <name type="common">Zebra mussel</name>
    <name type="synonym">Mytilus polymorpha</name>
    <dbReference type="NCBI Taxonomy" id="45954"/>
    <lineage>
        <taxon>Eukaryota</taxon>
        <taxon>Metazoa</taxon>
        <taxon>Spiralia</taxon>
        <taxon>Lophotrochozoa</taxon>
        <taxon>Mollusca</taxon>
        <taxon>Bivalvia</taxon>
        <taxon>Autobranchia</taxon>
        <taxon>Heteroconchia</taxon>
        <taxon>Euheterodonta</taxon>
        <taxon>Imparidentia</taxon>
        <taxon>Neoheterodontei</taxon>
        <taxon>Myida</taxon>
        <taxon>Dreissenoidea</taxon>
        <taxon>Dreissenidae</taxon>
        <taxon>Dreissena</taxon>
    </lineage>
</organism>
<accession>A0A9D4EER8</accession>
<dbReference type="Pfam" id="PF00561">
    <property type="entry name" value="Abhydrolase_1"/>
    <property type="match status" value="1"/>
</dbReference>
<dbReference type="Proteomes" id="UP000828390">
    <property type="component" value="Unassembled WGS sequence"/>
</dbReference>
<protein>
    <recommendedName>
        <fullName evidence="2">AB hydrolase-1 domain-containing protein</fullName>
    </recommendedName>
</protein>
<dbReference type="SUPFAM" id="SSF53474">
    <property type="entry name" value="alpha/beta-Hydrolases"/>
    <property type="match status" value="1"/>
</dbReference>
<gene>
    <name evidence="3" type="ORF">DPMN_178691</name>
</gene>
<dbReference type="GO" id="GO:0005739">
    <property type="term" value="C:mitochondrion"/>
    <property type="evidence" value="ECO:0007669"/>
    <property type="project" value="TreeGrafter"/>
</dbReference>
<dbReference type="AlphaFoldDB" id="A0A9D4EER8"/>
<reference evidence="3" key="2">
    <citation type="submission" date="2020-11" db="EMBL/GenBank/DDBJ databases">
        <authorList>
            <person name="McCartney M.A."/>
            <person name="Auch B."/>
            <person name="Kono T."/>
            <person name="Mallez S."/>
            <person name="Becker A."/>
            <person name="Gohl D.M."/>
            <person name="Silverstein K.A.T."/>
            <person name="Koren S."/>
            <person name="Bechman K.B."/>
            <person name="Herman A."/>
            <person name="Abrahante J.E."/>
            <person name="Garbe J."/>
        </authorList>
    </citation>
    <scope>NUCLEOTIDE SEQUENCE</scope>
    <source>
        <strain evidence="3">Duluth1</strain>
        <tissue evidence="3">Whole animal</tissue>
    </source>
</reference>